<dbReference type="InterPro" id="IPR001789">
    <property type="entry name" value="Sig_transdc_resp-reg_receiver"/>
</dbReference>
<sequence>MTTTVLVVDDQVLVRAGFVALITAAPGLEVVGEAANGQEAIALSAAVTPDVVLMDLRMPGMSGAAATGRILAEQSGHKPKVLVLTTFDLDEYVYAALRAGASGFLLKDTPPERLLAAIHTIAGGDMLFSPNITRKLVESYANRGTQTWEPIPELSPLTSREVEVLRLVGRGLTNGGIAEELAVSEATVKTHLNRAMAKLNLSSRAQAVVVAYETGLVTPGQRR</sequence>
<dbReference type="InterPro" id="IPR058245">
    <property type="entry name" value="NreC/VraR/RcsB-like_REC"/>
</dbReference>
<keyword evidence="3 8" id="KW-0238">DNA-binding</keyword>
<dbReference type="CDD" id="cd17535">
    <property type="entry name" value="REC_NarL-like"/>
    <property type="match status" value="1"/>
</dbReference>
<dbReference type="SUPFAM" id="SSF46894">
    <property type="entry name" value="C-terminal effector domain of the bipartite response regulators"/>
    <property type="match status" value="1"/>
</dbReference>
<name>A0A7W7G089_9PSEU</name>
<dbReference type="Pfam" id="PF00196">
    <property type="entry name" value="GerE"/>
    <property type="match status" value="1"/>
</dbReference>
<evidence type="ECO:0000256" key="3">
    <source>
        <dbReference type="ARBA" id="ARBA00023125"/>
    </source>
</evidence>
<dbReference type="EMBL" id="JACHMH010000001">
    <property type="protein sequence ID" value="MBB4681984.1"/>
    <property type="molecule type" value="Genomic_DNA"/>
</dbReference>
<dbReference type="InterPro" id="IPR011006">
    <property type="entry name" value="CheY-like_superfamily"/>
</dbReference>
<evidence type="ECO:0000259" key="6">
    <source>
        <dbReference type="PROSITE" id="PS50043"/>
    </source>
</evidence>
<organism evidence="8 9">
    <name type="scientific">Crossiella cryophila</name>
    <dbReference type="NCBI Taxonomy" id="43355"/>
    <lineage>
        <taxon>Bacteria</taxon>
        <taxon>Bacillati</taxon>
        <taxon>Actinomycetota</taxon>
        <taxon>Actinomycetes</taxon>
        <taxon>Pseudonocardiales</taxon>
        <taxon>Pseudonocardiaceae</taxon>
        <taxon>Crossiella</taxon>
    </lineage>
</organism>
<dbReference type="SUPFAM" id="SSF52172">
    <property type="entry name" value="CheY-like"/>
    <property type="match status" value="1"/>
</dbReference>
<evidence type="ECO:0000313" key="9">
    <source>
        <dbReference type="Proteomes" id="UP000533598"/>
    </source>
</evidence>
<keyword evidence="2" id="KW-0805">Transcription regulation</keyword>
<dbReference type="InterPro" id="IPR000792">
    <property type="entry name" value="Tscrpt_reg_LuxR_C"/>
</dbReference>
<dbReference type="PROSITE" id="PS50043">
    <property type="entry name" value="HTH_LUXR_2"/>
    <property type="match status" value="1"/>
</dbReference>
<dbReference type="RefSeq" id="WP_312989238.1">
    <property type="nucleotide sequence ID" value="NZ_BAAAUI010000034.1"/>
</dbReference>
<dbReference type="InterPro" id="IPR016032">
    <property type="entry name" value="Sig_transdc_resp-reg_C-effctor"/>
</dbReference>
<evidence type="ECO:0000259" key="7">
    <source>
        <dbReference type="PROSITE" id="PS50110"/>
    </source>
</evidence>
<dbReference type="PANTHER" id="PTHR43214:SF24">
    <property type="entry name" value="TRANSCRIPTIONAL REGULATORY PROTEIN NARL-RELATED"/>
    <property type="match status" value="1"/>
</dbReference>
<dbReference type="GO" id="GO:0003677">
    <property type="term" value="F:DNA binding"/>
    <property type="evidence" value="ECO:0007669"/>
    <property type="project" value="UniProtKB-KW"/>
</dbReference>
<feature type="domain" description="Response regulatory" evidence="7">
    <location>
        <begin position="4"/>
        <end position="122"/>
    </location>
</feature>
<gene>
    <name evidence="8" type="ORF">HNR67_008102</name>
</gene>
<protein>
    <submittedName>
        <fullName evidence="8">DNA-binding NarL/FixJ family response regulator</fullName>
    </submittedName>
</protein>
<comment type="caution">
    <text evidence="8">The sequence shown here is derived from an EMBL/GenBank/DDBJ whole genome shotgun (WGS) entry which is preliminary data.</text>
</comment>
<feature type="modified residue" description="4-aspartylphosphate" evidence="5">
    <location>
        <position position="55"/>
    </location>
</feature>
<keyword evidence="1 5" id="KW-0597">Phosphoprotein</keyword>
<dbReference type="GO" id="GO:0000160">
    <property type="term" value="P:phosphorelay signal transduction system"/>
    <property type="evidence" value="ECO:0007669"/>
    <property type="project" value="InterPro"/>
</dbReference>
<evidence type="ECO:0000256" key="1">
    <source>
        <dbReference type="ARBA" id="ARBA00022553"/>
    </source>
</evidence>
<dbReference type="SMART" id="SM00421">
    <property type="entry name" value="HTH_LUXR"/>
    <property type="match status" value="1"/>
</dbReference>
<evidence type="ECO:0000256" key="4">
    <source>
        <dbReference type="ARBA" id="ARBA00023163"/>
    </source>
</evidence>
<accession>A0A7W7G089</accession>
<dbReference type="PROSITE" id="PS50110">
    <property type="entry name" value="RESPONSE_REGULATORY"/>
    <property type="match status" value="1"/>
</dbReference>
<evidence type="ECO:0000313" key="8">
    <source>
        <dbReference type="EMBL" id="MBB4681984.1"/>
    </source>
</evidence>
<reference evidence="8 9" key="1">
    <citation type="submission" date="2020-08" db="EMBL/GenBank/DDBJ databases">
        <title>Sequencing the genomes of 1000 actinobacteria strains.</title>
        <authorList>
            <person name="Klenk H.-P."/>
        </authorList>
    </citation>
    <scope>NUCLEOTIDE SEQUENCE [LARGE SCALE GENOMIC DNA]</scope>
    <source>
        <strain evidence="8 9">DSM 44230</strain>
    </source>
</reference>
<dbReference type="PANTHER" id="PTHR43214">
    <property type="entry name" value="TWO-COMPONENT RESPONSE REGULATOR"/>
    <property type="match status" value="1"/>
</dbReference>
<dbReference type="PROSITE" id="PS00622">
    <property type="entry name" value="HTH_LUXR_1"/>
    <property type="match status" value="1"/>
</dbReference>
<evidence type="ECO:0000256" key="2">
    <source>
        <dbReference type="ARBA" id="ARBA00023015"/>
    </source>
</evidence>
<dbReference type="Pfam" id="PF00072">
    <property type="entry name" value="Response_reg"/>
    <property type="match status" value="1"/>
</dbReference>
<keyword evidence="4" id="KW-0804">Transcription</keyword>
<feature type="domain" description="HTH luxR-type" evidence="6">
    <location>
        <begin position="150"/>
        <end position="215"/>
    </location>
</feature>
<dbReference type="InterPro" id="IPR039420">
    <property type="entry name" value="WalR-like"/>
</dbReference>
<evidence type="ECO:0000256" key="5">
    <source>
        <dbReference type="PROSITE-ProRule" id="PRU00169"/>
    </source>
</evidence>
<keyword evidence="9" id="KW-1185">Reference proteome</keyword>
<dbReference type="Gene3D" id="3.40.50.2300">
    <property type="match status" value="1"/>
</dbReference>
<dbReference type="GO" id="GO:0006355">
    <property type="term" value="P:regulation of DNA-templated transcription"/>
    <property type="evidence" value="ECO:0007669"/>
    <property type="project" value="InterPro"/>
</dbReference>
<dbReference type="CDD" id="cd06170">
    <property type="entry name" value="LuxR_C_like"/>
    <property type="match status" value="1"/>
</dbReference>
<dbReference type="SMART" id="SM00448">
    <property type="entry name" value="REC"/>
    <property type="match status" value="1"/>
</dbReference>
<dbReference type="Proteomes" id="UP000533598">
    <property type="component" value="Unassembled WGS sequence"/>
</dbReference>
<dbReference type="AlphaFoldDB" id="A0A7W7G089"/>
<dbReference type="PRINTS" id="PR00038">
    <property type="entry name" value="HTHLUXR"/>
</dbReference>
<proteinExistence type="predicted"/>